<evidence type="ECO:0008006" key="3">
    <source>
        <dbReference type="Google" id="ProtNLM"/>
    </source>
</evidence>
<organism evidence="1 2">
    <name type="scientific">Staphylotrichum longicolle</name>
    <dbReference type="NCBI Taxonomy" id="669026"/>
    <lineage>
        <taxon>Eukaryota</taxon>
        <taxon>Fungi</taxon>
        <taxon>Dikarya</taxon>
        <taxon>Ascomycota</taxon>
        <taxon>Pezizomycotina</taxon>
        <taxon>Sordariomycetes</taxon>
        <taxon>Sordariomycetidae</taxon>
        <taxon>Sordariales</taxon>
        <taxon>Chaetomiaceae</taxon>
        <taxon>Staphylotrichum</taxon>
    </lineage>
</organism>
<dbReference type="PANTHER" id="PTHR38886:SF1">
    <property type="entry name" value="NACHT-NTPASE AND P-LOOP NTPASES N-TERMINAL DOMAIN-CONTAINING PROTEIN"/>
    <property type="match status" value="1"/>
</dbReference>
<dbReference type="EMBL" id="JAHCVI010000002">
    <property type="protein sequence ID" value="KAG7289167.1"/>
    <property type="molecule type" value="Genomic_DNA"/>
</dbReference>
<proteinExistence type="predicted"/>
<dbReference type="AlphaFoldDB" id="A0AAD4EX77"/>
<dbReference type="Proteomes" id="UP001197093">
    <property type="component" value="Unassembled WGS sequence"/>
</dbReference>
<keyword evidence="2" id="KW-1185">Reference proteome</keyword>
<gene>
    <name evidence="1" type="ORF">NEMBOFW57_005530</name>
</gene>
<reference evidence="1" key="1">
    <citation type="submission" date="2023-02" db="EMBL/GenBank/DDBJ databases">
        <authorList>
            <person name="Palmer J.M."/>
        </authorList>
    </citation>
    <scope>NUCLEOTIDE SEQUENCE</scope>
    <source>
        <strain evidence="1">FW57</strain>
    </source>
</reference>
<comment type="caution">
    <text evidence="1">The sequence shown here is derived from an EMBL/GenBank/DDBJ whole genome shotgun (WGS) entry which is preliminary data.</text>
</comment>
<evidence type="ECO:0000313" key="2">
    <source>
        <dbReference type="Proteomes" id="UP001197093"/>
    </source>
</evidence>
<dbReference type="PANTHER" id="PTHR38886">
    <property type="entry name" value="SESA DOMAIN-CONTAINING PROTEIN"/>
    <property type="match status" value="1"/>
</dbReference>
<evidence type="ECO:0000313" key="1">
    <source>
        <dbReference type="EMBL" id="KAG7289167.1"/>
    </source>
</evidence>
<protein>
    <recommendedName>
        <fullName evidence="3">Fungal N-terminal domain-containing protein</fullName>
    </recommendedName>
</protein>
<sequence>MASPISFGDAVAMSKIAWRIAHAFTKGRKSAPAEFREVENQLYSLSAALTAFKDVCGDDIAAVTVDPSKLPARFQKEEPKGLQTVSGILDSCSETLKHLEQMVEDYGVVASPKDPTKPRLQRWSQELLRNYKKVSWTTEAGDLAALRSKLMVHTNSLDLVLGIIVSSRTSRIEDSLRENSNMLREIHSWWTQNLLDSASASSQACSGGMVNQLVHLSPDARQVRTLNIQSDLKHFHKLIDKITFRVDHRNLSKANVEGISLLNHRELGHRGARYTDPALDFAELSIYYASQTTDQASDITKSIVHSAKKLHEKLEEMRMELFITALQHPRPDETVALHLYALFSISF</sequence>
<accession>A0AAD4EX77</accession>
<name>A0AAD4EX77_9PEZI</name>